<dbReference type="Pfam" id="PF03171">
    <property type="entry name" value="2OG-FeII_Oxy"/>
    <property type="match status" value="1"/>
</dbReference>
<dbReference type="PROSITE" id="PS51471">
    <property type="entry name" value="FE2OG_OXY"/>
    <property type="match status" value="1"/>
</dbReference>
<reference evidence="4" key="1">
    <citation type="submission" date="2023-04" db="EMBL/GenBank/DDBJ databases">
        <title>Black Yeasts Isolated from many extreme environments.</title>
        <authorList>
            <person name="Coleine C."/>
            <person name="Stajich J.E."/>
            <person name="Selbmann L."/>
        </authorList>
    </citation>
    <scope>NUCLEOTIDE SEQUENCE</scope>
    <source>
        <strain evidence="4">CCFEE 5312</strain>
    </source>
</reference>
<dbReference type="PANTHER" id="PTHR47990">
    <property type="entry name" value="2-OXOGLUTARATE (2OG) AND FE(II)-DEPENDENT OXYGENASE SUPERFAMILY PROTEIN-RELATED"/>
    <property type="match status" value="1"/>
</dbReference>
<keyword evidence="2" id="KW-0479">Metal-binding</keyword>
<evidence type="ECO:0000313" key="5">
    <source>
        <dbReference type="Proteomes" id="UP001271007"/>
    </source>
</evidence>
<dbReference type="GO" id="GO:0016491">
    <property type="term" value="F:oxidoreductase activity"/>
    <property type="evidence" value="ECO:0007669"/>
    <property type="project" value="UniProtKB-KW"/>
</dbReference>
<dbReference type="SUPFAM" id="SSF51197">
    <property type="entry name" value="Clavaminate synthase-like"/>
    <property type="match status" value="1"/>
</dbReference>
<comment type="similarity">
    <text evidence="1 2">Belongs to the iron/ascorbate-dependent oxidoreductase family.</text>
</comment>
<evidence type="ECO:0000256" key="1">
    <source>
        <dbReference type="ARBA" id="ARBA00008056"/>
    </source>
</evidence>
<evidence type="ECO:0000259" key="3">
    <source>
        <dbReference type="PROSITE" id="PS51471"/>
    </source>
</evidence>
<dbReference type="AlphaFoldDB" id="A0AAJ0LWU4"/>
<evidence type="ECO:0000313" key="4">
    <source>
        <dbReference type="EMBL" id="KAK3058178.1"/>
    </source>
</evidence>
<dbReference type="Gene3D" id="2.60.120.330">
    <property type="entry name" value="B-lactam Antibiotic, Isopenicillin N Synthase, Chain"/>
    <property type="match status" value="1"/>
</dbReference>
<dbReference type="InterPro" id="IPR005123">
    <property type="entry name" value="Oxoglu/Fe-dep_dioxygenase_dom"/>
</dbReference>
<protein>
    <recommendedName>
        <fullName evidence="3">Fe2OG dioxygenase domain-containing protein</fullName>
    </recommendedName>
</protein>
<gene>
    <name evidence="4" type="ORF">LTR09_001256</name>
</gene>
<dbReference type="InterPro" id="IPR027443">
    <property type="entry name" value="IPNS-like_sf"/>
</dbReference>
<sequence length="243" mass="26720">MSQVPAQISTLSMRELRDDPLKLSIEIDQAFQSTGCFYLTDHGIRATAVTRAFERECSGLMKALLNVLDVSAAHLGLKVNKSLARCHTGSNFTFSCIHYPDVRARPRPVQMATHQDISTASFVFLDSTPGLQVADKGSTTEVTSSGVEQTADFIPVMPVETAIVVLTGFHMQRFVEEWSSAFHRVCIDHPAGSPALEPLERYSIAFFAAADEGTTISSQDGETFSVDESLCKNRKRIYREVPA</sequence>
<dbReference type="GO" id="GO:0046872">
    <property type="term" value="F:metal ion binding"/>
    <property type="evidence" value="ECO:0007669"/>
    <property type="project" value="UniProtKB-KW"/>
</dbReference>
<keyword evidence="2" id="KW-0408">Iron</keyword>
<keyword evidence="5" id="KW-1185">Reference proteome</keyword>
<evidence type="ECO:0000256" key="2">
    <source>
        <dbReference type="RuleBase" id="RU003682"/>
    </source>
</evidence>
<dbReference type="InterPro" id="IPR044861">
    <property type="entry name" value="IPNS-like_FE2OG_OXY"/>
</dbReference>
<dbReference type="EMBL" id="JAWDJX010000002">
    <property type="protein sequence ID" value="KAK3058178.1"/>
    <property type="molecule type" value="Genomic_DNA"/>
</dbReference>
<accession>A0AAJ0LWU4</accession>
<keyword evidence="2" id="KW-0560">Oxidoreductase</keyword>
<proteinExistence type="inferred from homology"/>
<dbReference type="InterPro" id="IPR050231">
    <property type="entry name" value="Iron_ascorbate_oxido_reductase"/>
</dbReference>
<name>A0AAJ0LWU4_9PEZI</name>
<comment type="caution">
    <text evidence="4">The sequence shown here is derived from an EMBL/GenBank/DDBJ whole genome shotgun (WGS) entry which is preliminary data.</text>
</comment>
<dbReference type="Proteomes" id="UP001271007">
    <property type="component" value="Unassembled WGS sequence"/>
</dbReference>
<organism evidence="4 5">
    <name type="scientific">Extremus antarcticus</name>
    <dbReference type="NCBI Taxonomy" id="702011"/>
    <lineage>
        <taxon>Eukaryota</taxon>
        <taxon>Fungi</taxon>
        <taxon>Dikarya</taxon>
        <taxon>Ascomycota</taxon>
        <taxon>Pezizomycotina</taxon>
        <taxon>Dothideomycetes</taxon>
        <taxon>Dothideomycetidae</taxon>
        <taxon>Mycosphaerellales</taxon>
        <taxon>Extremaceae</taxon>
        <taxon>Extremus</taxon>
    </lineage>
</organism>
<feature type="domain" description="Fe2OG dioxygenase" evidence="3">
    <location>
        <begin position="89"/>
        <end position="210"/>
    </location>
</feature>